<organism evidence="2 3">
    <name type="scientific">Austropuccinia psidii MF-1</name>
    <dbReference type="NCBI Taxonomy" id="1389203"/>
    <lineage>
        <taxon>Eukaryota</taxon>
        <taxon>Fungi</taxon>
        <taxon>Dikarya</taxon>
        <taxon>Basidiomycota</taxon>
        <taxon>Pucciniomycotina</taxon>
        <taxon>Pucciniomycetes</taxon>
        <taxon>Pucciniales</taxon>
        <taxon>Sphaerophragmiaceae</taxon>
        <taxon>Austropuccinia</taxon>
    </lineage>
</organism>
<dbReference type="PANTHER" id="PTHR11439">
    <property type="entry name" value="GAG-POL-RELATED RETROTRANSPOSON"/>
    <property type="match status" value="1"/>
</dbReference>
<dbReference type="Proteomes" id="UP000765509">
    <property type="component" value="Unassembled WGS sequence"/>
</dbReference>
<dbReference type="InterPro" id="IPR043502">
    <property type="entry name" value="DNA/RNA_pol_sf"/>
</dbReference>
<proteinExistence type="predicted"/>
<evidence type="ECO:0000313" key="3">
    <source>
        <dbReference type="Proteomes" id="UP000765509"/>
    </source>
</evidence>
<dbReference type="AlphaFoldDB" id="A0A9Q3K3K9"/>
<gene>
    <name evidence="2" type="ORF">O181_112741</name>
</gene>
<comment type="caution">
    <text evidence="2">The sequence shown here is derived from an EMBL/GenBank/DDBJ whole genome shotgun (WGS) entry which is preliminary data.</text>
</comment>
<dbReference type="OrthoDB" id="2506833at2759"/>
<dbReference type="CDD" id="cd09272">
    <property type="entry name" value="RNase_HI_RT_Ty1"/>
    <property type="match status" value="1"/>
</dbReference>
<reference evidence="2" key="1">
    <citation type="submission" date="2021-03" db="EMBL/GenBank/DDBJ databases">
        <title>Draft genome sequence of rust myrtle Austropuccinia psidii MF-1, a brazilian biotype.</title>
        <authorList>
            <person name="Quecine M.C."/>
            <person name="Pachon D.M.R."/>
            <person name="Bonatelli M.L."/>
            <person name="Correr F.H."/>
            <person name="Franceschini L.M."/>
            <person name="Leite T.F."/>
            <person name="Margarido G.R.A."/>
            <person name="Almeida C.A."/>
            <person name="Ferrarezi J.A."/>
            <person name="Labate C.A."/>
        </authorList>
    </citation>
    <scope>NUCLEOTIDE SEQUENCE</scope>
    <source>
        <strain evidence="2">MF-1</strain>
    </source>
</reference>
<protein>
    <recommendedName>
        <fullName evidence="1">Reverse transcriptase Ty1/copia-type domain-containing protein</fullName>
    </recommendedName>
</protein>
<accession>A0A9Q3K3K9</accession>
<dbReference type="PANTHER" id="PTHR11439:SF483">
    <property type="entry name" value="PEPTIDE SYNTHASE GLIP-LIKE, PUTATIVE (AFU_ORTHOLOGUE AFUA_3G12920)-RELATED"/>
    <property type="match status" value="1"/>
</dbReference>
<dbReference type="Pfam" id="PF07727">
    <property type="entry name" value="RVT_2"/>
    <property type="match status" value="1"/>
</dbReference>
<evidence type="ECO:0000313" key="2">
    <source>
        <dbReference type="EMBL" id="MBW0573026.1"/>
    </source>
</evidence>
<evidence type="ECO:0000259" key="1">
    <source>
        <dbReference type="Pfam" id="PF07727"/>
    </source>
</evidence>
<dbReference type="SUPFAM" id="SSF56672">
    <property type="entry name" value="DNA/RNA polymerases"/>
    <property type="match status" value="1"/>
</dbReference>
<dbReference type="InterPro" id="IPR013103">
    <property type="entry name" value="RVT_2"/>
</dbReference>
<feature type="domain" description="Reverse transcriptase Ty1/copia-type" evidence="1">
    <location>
        <begin position="41"/>
        <end position="200"/>
    </location>
</feature>
<keyword evidence="3" id="KW-1185">Reference proteome</keyword>
<feature type="non-terminal residue" evidence="2">
    <location>
        <position position="1"/>
    </location>
</feature>
<sequence>MWRLTWKRNEHGEVYRHKAQWVVLGNHQEHMLHYYETWASFDIDTAFLHGKMDALVHIKQVKGYEVKGKENWVWRLKKSLYGTKQAPQMWKEKLTVMLSSLGLISAQSDESLLTNSDKSLLLHIHVDDGFVISKLESKILEFLSDLNSLLKLKFKKQPTQHLGYSLTWNKYKLIINQSDLINKLLQKFNMQESNPVKTPCNGNLLSELDPVTTDESIELSGYSIRPGRWHCSALKNLLRYLKGTKNKFLIYNQASSKDPLTGWADSDYANVKDNRKSISGFIVLAFGNPVCWLSKKQSVVAQSTTEADYISMNICTKQLPWLSFVFSNLGIQVVEPTLYNDNSGAVIISKQASLNANTKNIEVRYQYIRDCVMKKLVKVVQVSTKD</sequence>
<dbReference type="EMBL" id="AVOT02091222">
    <property type="protein sequence ID" value="MBW0573026.1"/>
    <property type="molecule type" value="Genomic_DNA"/>
</dbReference>
<name>A0A9Q3K3K9_9BASI</name>